<dbReference type="OrthoDB" id="10552785at2759"/>
<dbReference type="RefSeq" id="XP_025567481.1">
    <property type="nucleotide sequence ID" value="XM_025705803.1"/>
</dbReference>
<evidence type="ECO:0000313" key="2">
    <source>
        <dbReference type="Proteomes" id="UP000248405"/>
    </source>
</evidence>
<gene>
    <name evidence="1" type="ORF">BO88DRAFT_401283</name>
</gene>
<proteinExistence type="predicted"/>
<name>A0A319BLY8_ASPVC</name>
<dbReference type="Proteomes" id="UP000248405">
    <property type="component" value="Unassembled WGS sequence"/>
</dbReference>
<dbReference type="EMBL" id="KZ821615">
    <property type="protein sequence ID" value="PYH73687.1"/>
    <property type="molecule type" value="Genomic_DNA"/>
</dbReference>
<sequence length="110" mass="12609">MVVPTFVSRHCQHSVQFPESLTFHTELMRIMPGNEGEKARCDAEPKLASSVRGYRVLANWPLPIETHRLEDERIPSGVHRDYRYLTVGSYGSDVFTFHGIGFQFQPNAME</sequence>
<accession>A0A319BLY8</accession>
<keyword evidence="2" id="KW-1185">Reference proteome</keyword>
<organism evidence="1 2">
    <name type="scientific">Aspergillus vadensis (strain CBS 113365 / IMI 142717 / IBT 24658)</name>
    <dbReference type="NCBI Taxonomy" id="1448311"/>
    <lineage>
        <taxon>Eukaryota</taxon>
        <taxon>Fungi</taxon>
        <taxon>Dikarya</taxon>
        <taxon>Ascomycota</taxon>
        <taxon>Pezizomycotina</taxon>
        <taxon>Eurotiomycetes</taxon>
        <taxon>Eurotiomycetidae</taxon>
        <taxon>Eurotiales</taxon>
        <taxon>Aspergillaceae</taxon>
        <taxon>Aspergillus</taxon>
        <taxon>Aspergillus subgen. Circumdati</taxon>
    </lineage>
</organism>
<dbReference type="AlphaFoldDB" id="A0A319BLY8"/>
<evidence type="ECO:0000313" key="1">
    <source>
        <dbReference type="EMBL" id="PYH73687.1"/>
    </source>
</evidence>
<dbReference type="GeneID" id="37210395"/>
<protein>
    <submittedName>
        <fullName evidence="1">Uncharacterized protein</fullName>
    </submittedName>
</protein>
<reference evidence="1" key="1">
    <citation type="submission" date="2016-12" db="EMBL/GenBank/DDBJ databases">
        <title>The genomes of Aspergillus section Nigri reveals drivers in fungal speciation.</title>
        <authorList>
            <consortium name="DOE Joint Genome Institute"/>
            <person name="Vesth T.C."/>
            <person name="Nybo J."/>
            <person name="Theobald S."/>
            <person name="Brandl J."/>
            <person name="Frisvad J.C."/>
            <person name="Nielsen K.F."/>
            <person name="Lyhne E.K."/>
            <person name="Kogle M.E."/>
            <person name="Kuo A."/>
            <person name="Riley R."/>
            <person name="Clum A."/>
            <person name="Nolan M."/>
            <person name="Lipzen A."/>
            <person name="Salamov A."/>
            <person name="Henrissat B."/>
            <person name="Wiebenga A."/>
            <person name="De Vries R.P."/>
            <person name="Grigoriev I.V."/>
            <person name="Mortensen U.H."/>
            <person name="Andersen M.R."/>
            <person name="Baker S.E."/>
        </authorList>
    </citation>
    <scope>NUCLEOTIDE SEQUENCE [LARGE SCALE GENOMIC DNA]</scope>
    <source>
        <strain evidence="1">CBS 113365</strain>
    </source>
</reference>